<accession>A0A7R8YZW6</accession>
<keyword evidence="5" id="KW-1185">Reference proteome</keyword>
<dbReference type="PROSITE" id="PS00061">
    <property type="entry name" value="ADH_SHORT"/>
    <property type="match status" value="1"/>
</dbReference>
<evidence type="ECO:0000313" key="5">
    <source>
        <dbReference type="Proteomes" id="UP000594454"/>
    </source>
</evidence>
<dbReference type="InterPro" id="IPR036291">
    <property type="entry name" value="NAD(P)-bd_dom_sf"/>
</dbReference>
<gene>
    <name evidence="4" type="ORF">HERILL_LOCUS14411</name>
</gene>
<dbReference type="OMA" id="MYPASKY"/>
<keyword evidence="2" id="KW-0560">Oxidoreductase</keyword>
<dbReference type="InParanoid" id="A0A7R8YZW6"/>
<dbReference type="AlphaFoldDB" id="A0A7R8YZW6"/>
<evidence type="ECO:0008006" key="6">
    <source>
        <dbReference type="Google" id="ProtNLM"/>
    </source>
</evidence>
<organism evidence="4 5">
    <name type="scientific">Hermetia illucens</name>
    <name type="common">Black soldier fly</name>
    <dbReference type="NCBI Taxonomy" id="343691"/>
    <lineage>
        <taxon>Eukaryota</taxon>
        <taxon>Metazoa</taxon>
        <taxon>Ecdysozoa</taxon>
        <taxon>Arthropoda</taxon>
        <taxon>Hexapoda</taxon>
        <taxon>Insecta</taxon>
        <taxon>Pterygota</taxon>
        <taxon>Neoptera</taxon>
        <taxon>Endopterygota</taxon>
        <taxon>Diptera</taxon>
        <taxon>Brachycera</taxon>
        <taxon>Stratiomyomorpha</taxon>
        <taxon>Stratiomyidae</taxon>
        <taxon>Hermetiinae</taxon>
        <taxon>Hermetia</taxon>
    </lineage>
</organism>
<dbReference type="PRINTS" id="PR00080">
    <property type="entry name" value="SDRFAMILY"/>
</dbReference>
<dbReference type="Pfam" id="PF00106">
    <property type="entry name" value="adh_short"/>
    <property type="match status" value="1"/>
</dbReference>
<dbReference type="Proteomes" id="UP000594454">
    <property type="component" value="Chromosome 6"/>
</dbReference>
<evidence type="ECO:0000256" key="2">
    <source>
        <dbReference type="ARBA" id="ARBA00023002"/>
    </source>
</evidence>
<dbReference type="SUPFAM" id="SSF51735">
    <property type="entry name" value="NAD(P)-binding Rossmann-fold domains"/>
    <property type="match status" value="1"/>
</dbReference>
<dbReference type="InterPro" id="IPR002347">
    <property type="entry name" value="SDR_fam"/>
</dbReference>
<comment type="similarity">
    <text evidence="1 3">Belongs to the short-chain dehydrogenases/reductases (SDR) family.</text>
</comment>
<dbReference type="EMBL" id="LR899014">
    <property type="protein sequence ID" value="CAD7092019.1"/>
    <property type="molecule type" value="Genomic_DNA"/>
</dbReference>
<dbReference type="GO" id="GO:0016616">
    <property type="term" value="F:oxidoreductase activity, acting on the CH-OH group of donors, NAD or NADP as acceptor"/>
    <property type="evidence" value="ECO:0007669"/>
    <property type="project" value="UniProtKB-ARBA"/>
</dbReference>
<dbReference type="PRINTS" id="PR00081">
    <property type="entry name" value="GDHRDH"/>
</dbReference>
<protein>
    <recommendedName>
        <fullName evidence="6">Farnesol dehydrogenase</fullName>
    </recommendedName>
</protein>
<name>A0A7R8YZW6_HERIL</name>
<dbReference type="FunFam" id="3.40.50.720:FF:000047">
    <property type="entry name" value="NADP-dependent L-serine/L-allo-threonine dehydrogenase"/>
    <property type="match status" value="1"/>
</dbReference>
<reference evidence="4 5" key="1">
    <citation type="submission" date="2020-11" db="EMBL/GenBank/DDBJ databases">
        <authorList>
            <person name="Wallbank WR R."/>
            <person name="Pardo Diaz C."/>
            <person name="Kozak K."/>
            <person name="Martin S."/>
            <person name="Jiggins C."/>
            <person name="Moest M."/>
            <person name="Warren A I."/>
            <person name="Generalovic N T."/>
            <person name="Byers J.R.P. K."/>
            <person name="Montejo-Kovacevich G."/>
            <person name="Yen C E."/>
        </authorList>
    </citation>
    <scope>NUCLEOTIDE SEQUENCE [LARGE SCALE GENOMIC DNA]</scope>
</reference>
<proteinExistence type="inferred from homology"/>
<dbReference type="PANTHER" id="PTHR43115:SF4">
    <property type="entry name" value="DEHYDROGENASE_REDUCTASE SDR FAMILY MEMBER 11"/>
    <property type="match status" value="1"/>
</dbReference>
<dbReference type="Gene3D" id="3.40.50.720">
    <property type="entry name" value="NAD(P)-binding Rossmann-like Domain"/>
    <property type="match status" value="1"/>
</dbReference>
<evidence type="ECO:0000256" key="3">
    <source>
        <dbReference type="RuleBase" id="RU000363"/>
    </source>
</evidence>
<sequence>MEQWVGKIAVVTGATTGVGAAIVIELVKAGMIVCGLAKRKDKVEALRKDVFGAKGQLNAVECDITSEASVTQAFSWIEKTLGGIDLLVNNAGIISKYLLLDENNIKDLRLMLDTNLIGLIICTKQALKMMKARDVQGVVVNINSILGHKTNTCVPGTKPVNGMYPACKFAMTALTECLRQEVMFFEMSAKIINLSPGLVENDILTAGSDNDLVNLMPRLAGSQVAKALMFAISTPENVLVQDIIIKPQGEFV</sequence>
<dbReference type="PANTHER" id="PTHR43115">
    <property type="entry name" value="DEHYDROGENASE/REDUCTASE SDR FAMILY MEMBER 11"/>
    <property type="match status" value="1"/>
</dbReference>
<dbReference type="OrthoDB" id="1933717at2759"/>
<evidence type="ECO:0000313" key="4">
    <source>
        <dbReference type="EMBL" id="CAD7092019.1"/>
    </source>
</evidence>
<evidence type="ECO:0000256" key="1">
    <source>
        <dbReference type="ARBA" id="ARBA00006484"/>
    </source>
</evidence>
<dbReference type="InterPro" id="IPR020904">
    <property type="entry name" value="Sc_DH/Rdtase_CS"/>
</dbReference>